<accession>A0AAJ5C8T8</accession>
<name>A0AAJ5C8T8_9BASI</name>
<feature type="compositionally biased region" description="Polar residues" evidence="1">
    <location>
        <begin position="365"/>
        <end position="375"/>
    </location>
</feature>
<feature type="compositionally biased region" description="Basic and acidic residues" evidence="1">
    <location>
        <begin position="246"/>
        <end position="258"/>
    </location>
</feature>
<gene>
    <name evidence="2" type="ORF">MEPE_06640</name>
</gene>
<evidence type="ECO:0000256" key="1">
    <source>
        <dbReference type="SAM" id="MobiDB-lite"/>
    </source>
</evidence>
<proteinExistence type="predicted"/>
<reference evidence="2" key="1">
    <citation type="submission" date="2023-10" db="EMBL/GenBank/DDBJ databases">
        <authorList>
            <person name="Guldener U."/>
        </authorList>
    </citation>
    <scope>NUCLEOTIDE SEQUENCE</scope>
    <source>
        <strain evidence="2">Mp4</strain>
    </source>
</reference>
<feature type="compositionally biased region" description="Polar residues" evidence="1">
    <location>
        <begin position="222"/>
        <end position="239"/>
    </location>
</feature>
<comment type="caution">
    <text evidence="2">The sequence shown here is derived from an EMBL/GenBank/DDBJ whole genome shotgun (WGS) entry which is preliminary data.</text>
</comment>
<keyword evidence="3" id="KW-1185">Reference proteome</keyword>
<organism evidence="2 3">
    <name type="scientific">Melanopsichium pennsylvanicum</name>
    <dbReference type="NCBI Taxonomy" id="63383"/>
    <lineage>
        <taxon>Eukaryota</taxon>
        <taxon>Fungi</taxon>
        <taxon>Dikarya</taxon>
        <taxon>Basidiomycota</taxon>
        <taxon>Ustilaginomycotina</taxon>
        <taxon>Ustilaginomycetes</taxon>
        <taxon>Ustilaginales</taxon>
        <taxon>Ustilaginaceae</taxon>
        <taxon>Melanopsichium</taxon>
    </lineage>
</organism>
<feature type="compositionally biased region" description="Low complexity" evidence="1">
    <location>
        <begin position="204"/>
        <end position="221"/>
    </location>
</feature>
<feature type="region of interest" description="Disordered" evidence="1">
    <location>
        <begin position="293"/>
        <end position="318"/>
    </location>
</feature>
<feature type="region of interest" description="Disordered" evidence="1">
    <location>
        <begin position="356"/>
        <end position="381"/>
    </location>
</feature>
<evidence type="ECO:0000313" key="2">
    <source>
        <dbReference type="EMBL" id="SNX87929.1"/>
    </source>
</evidence>
<feature type="region of interest" description="Disordered" evidence="1">
    <location>
        <begin position="204"/>
        <end position="268"/>
    </location>
</feature>
<evidence type="ECO:0000313" key="3">
    <source>
        <dbReference type="Proteomes" id="UP001294444"/>
    </source>
</evidence>
<dbReference type="AlphaFoldDB" id="A0AAJ5C8T8"/>
<protein>
    <submittedName>
        <fullName evidence="2">Uncharacterized protein</fullName>
    </submittedName>
</protein>
<dbReference type="EMBL" id="OAPG01000022">
    <property type="protein sequence ID" value="SNX87929.1"/>
    <property type="molecule type" value="Genomic_DNA"/>
</dbReference>
<feature type="compositionally biased region" description="Acidic residues" evidence="1">
    <location>
        <begin position="309"/>
        <end position="318"/>
    </location>
</feature>
<sequence length="444" mass="49589">MYITSSTLKSDRNVRRASITNLFQHTPAAMQSLERQTKHNMSTPSNLIQSASISNFSLSILNNPYCISSTPFNTVPSEIVSVRSARLLRAWTSPRDLFGVSAMVDEVKTKAGGVMRSTSLRLKRIFSPHSSKALYNHSATATSTSSSQVNQGIKVHVEQFHSICDPASASDSSFTSTTNCCSIYEALSFSPRSWGLNSTITTTTTSVSPTHSGASHSSLSSTDQLRSTNKAFSRSSTFKSGRKHQQRESNESNNKDNNHDDDENSHLTNLTNLNLATFTTRSRDAHWVIRNGSGEHEVGSPLASHFSDYDDSDNEEDEEDQVAYVSSLYHHQSAQSFPWTRSANNFNLLYHVDDDHSGRRRRRSQTLASQQNSPQFADLVPSITISPPETEIKKSKMGEIKRLPHKYTIRRKPPPAFIEPINVTPNSPCLQNFQKYRYDSSKRN</sequence>
<dbReference type="Proteomes" id="UP001294444">
    <property type="component" value="Unassembled WGS sequence"/>
</dbReference>